<evidence type="ECO:0000256" key="3">
    <source>
        <dbReference type="ARBA" id="ARBA00022679"/>
    </source>
</evidence>
<evidence type="ECO:0000256" key="5">
    <source>
        <dbReference type="ARBA" id="ARBA00022741"/>
    </source>
</evidence>
<keyword evidence="6 11" id="KW-0067">ATP-binding</keyword>
<name>A0ABD3JML3_EUCGL</name>
<dbReference type="AlphaFoldDB" id="A0ABD3JML3"/>
<dbReference type="InterPro" id="IPR000182">
    <property type="entry name" value="GNAT_dom"/>
</dbReference>
<dbReference type="HAMAP" id="MF_03211">
    <property type="entry name" value="RNA_acetyltr_Nat10"/>
    <property type="match status" value="1"/>
</dbReference>
<dbReference type="InterPro" id="IPR007807">
    <property type="entry name" value="TcmA/NAT10_helicase"/>
</dbReference>
<evidence type="ECO:0000256" key="1">
    <source>
        <dbReference type="ARBA" id="ARBA00004604"/>
    </source>
</evidence>
<dbReference type="GO" id="GO:0051391">
    <property type="term" value="P:tRNA acetylation"/>
    <property type="evidence" value="ECO:0007669"/>
    <property type="project" value="UniProtKB-UniRule"/>
</dbReference>
<evidence type="ECO:0000256" key="6">
    <source>
        <dbReference type="ARBA" id="ARBA00022840"/>
    </source>
</evidence>
<dbReference type="EMBL" id="JBJKBG010000008">
    <property type="protein sequence ID" value="KAL3728855.1"/>
    <property type="molecule type" value="Genomic_DNA"/>
</dbReference>
<dbReference type="FunFam" id="3.40.50.300:FF:002218">
    <property type="entry name" value="tRNA(Met) cytidine acetyltransferase TmcA"/>
    <property type="match status" value="1"/>
</dbReference>
<sequence>MRKKVDERIRTLIENGVKNRHRSMFVVVGDKSRDQIVNLHYILSKAVIKSRPTVLWCYRDKLELSSHKKKRGKQIKKLMQRGLLDPEKVDPFSLFVESGGLTYCLYKDSERILGNTFGMCILQDFEALTPNLLARTIETVEGGGLIVLLLRNLSSLTSLYTMVMDVHERFRTESHSEAAGRFNERFLLSLSSCKSCVVMDDELNVLPISSHIRSITPVPAKEDSEGLSEAERDLKDLKEQLIDDFPVGPLIRKCCTLDQGKAVTTFLDAILDKALRNTIALLASRGRGKSAALGLAIAGAIAAGYSNIFVTAPSPENLKTLFEFVCKGFDSLEYKEHIDYDVVRSASPEFKKAIVRINIYRQHRQTIQYIQPHEHEKLSQVELLVVDEAAAIPLPVVKSLLGPYLVFLSSTVNGYEGTGRSLSLKLLQQLEEQSHATVNGAEAAHSGRLFKKIELAESIRYASGDPIESWLNALLCLDVANYVPSITRLPSPSECDLYYVNRDTLFSYHKDSELFLQRMMALYVASHYKNSPNDLQLMADAPAHHLFVLLGPVDQSRNQLPDILCVLQVCLEGQISRKSVIKSLSDGHQPSGDQIPWKFSEQFQDTVFPSLSGARIVRIATHPSAMRLGYGSTAVDLLSRYFEGQLTNISEAEIENMEEEPPVRVTEAAQKASLLEENIKPKANLPPLLVHLRERQPEKLHYIGVSFGLTLDLFRFWRKHKFVPFYIGQIPNTVTGEHTCMVLKPLKNDDIDVTGSDQWGFFSPFYRDFKQRFARLLSYGFRNMEYKLAMSILDPKINFNDEGINPSNSEGFSLNQILSPHDMKRLEAYTNNLADYHMILDTVPILSHTYFQEKLPVSLSYAQASVLLCVGLQHHDISYVEGQIKLERQQILSLFIKVMKKFYKHLHANAAKEIDSALPRLKEVVLEPHSVSVDEDLNEAAKKVEDEMKTKAEGFLNPEFLQQYAIVGRESDFESALQNGGKIASGGVISVKSSGEKMEKHKKHKENQESGKKRSRNNLGSKSDKKRKS</sequence>
<proteinExistence type="inferred from homology"/>
<feature type="domain" description="TcmA/NAT10 helicase" evidence="13">
    <location>
        <begin position="281"/>
        <end position="478"/>
    </location>
</feature>
<reference evidence="17 18" key="1">
    <citation type="submission" date="2024-11" db="EMBL/GenBank/DDBJ databases">
        <title>Chromosome-level genome assembly of Eucalyptus globulus Labill. provides insights into its genome evolution.</title>
        <authorList>
            <person name="Li X."/>
        </authorList>
    </citation>
    <scope>NUCLEOTIDE SEQUENCE [LARGE SCALE GENOMIC DNA]</scope>
    <source>
        <strain evidence="17">CL2024</strain>
        <tissue evidence="17">Fresh tender leaves</tissue>
    </source>
</reference>
<dbReference type="PANTHER" id="PTHR10925">
    <property type="entry name" value="N-ACETYLTRANSFERASE 10"/>
    <property type="match status" value="1"/>
</dbReference>
<comment type="subcellular location">
    <subcellularLocation>
        <location evidence="1 11">Nucleus</location>
        <location evidence="1 11">Nucleolus</location>
    </subcellularLocation>
</comment>
<dbReference type="InterPro" id="IPR013562">
    <property type="entry name" value="TmcA/NAT10_N"/>
</dbReference>
<keyword evidence="3 11" id="KW-0808">Transferase</keyword>
<gene>
    <name evidence="17" type="ORF">ACJRO7_033442</name>
</gene>
<evidence type="ECO:0000256" key="7">
    <source>
        <dbReference type="ARBA" id="ARBA00023242"/>
    </source>
</evidence>
<dbReference type="Gene3D" id="3.40.630.30">
    <property type="match status" value="1"/>
</dbReference>
<evidence type="ECO:0000256" key="4">
    <source>
        <dbReference type="ARBA" id="ARBA00022694"/>
    </source>
</evidence>
<feature type="domain" description="N-acetyltransferase" evidence="15">
    <location>
        <begin position="518"/>
        <end position="747"/>
    </location>
</feature>
<evidence type="ECO:0000259" key="13">
    <source>
        <dbReference type="Pfam" id="PF05127"/>
    </source>
</evidence>
<dbReference type="InterPro" id="IPR032672">
    <property type="entry name" value="TmcA/NAT10/Kre33"/>
</dbReference>
<feature type="domain" description="TmcA/NAT10 N-terminal" evidence="14">
    <location>
        <begin position="1"/>
        <end position="200"/>
    </location>
</feature>
<evidence type="ECO:0000259" key="14">
    <source>
        <dbReference type="Pfam" id="PF08351"/>
    </source>
</evidence>
<dbReference type="Pfam" id="PF05127">
    <property type="entry name" value="NAT10_TcmA_helicase"/>
    <property type="match status" value="1"/>
</dbReference>
<comment type="function">
    <text evidence="11">RNA cytidine acetyltransferase with specificity toward both 18S rRNA and tRNAs. Catalyzes the formation of N(4)-acetylcytidine (ac4C) in 18S rRNA. Required for early nucleolar cleavages of precursor rRNA at sites A0, A1 and A2 during 18S rRNA synthesis. Catalyzes the formation of ac4C in serine and leucine tRNAs. Requires a tRNA-binding adapter protein for full tRNA acetyltransferase activity but not for 18S rRNA acetylation.</text>
</comment>
<evidence type="ECO:0000313" key="17">
    <source>
        <dbReference type="EMBL" id="KAL3728855.1"/>
    </source>
</evidence>
<keyword evidence="5 11" id="KW-0547">Nucleotide-binding</keyword>
<dbReference type="Gene3D" id="3.40.50.300">
    <property type="entry name" value="P-loop containing nucleotide triphosphate hydrolases"/>
    <property type="match status" value="1"/>
</dbReference>
<feature type="binding site" evidence="11">
    <location>
        <begin position="619"/>
        <end position="621"/>
    </location>
    <ligand>
        <name>acetyl-CoA</name>
        <dbReference type="ChEBI" id="CHEBI:57288"/>
    </ligand>
</feature>
<dbReference type="GO" id="GO:0042274">
    <property type="term" value="P:ribosomal small subunit biogenesis"/>
    <property type="evidence" value="ECO:0007669"/>
    <property type="project" value="UniProtKB-UniRule"/>
</dbReference>
<evidence type="ECO:0000259" key="15">
    <source>
        <dbReference type="Pfam" id="PF13718"/>
    </source>
</evidence>
<keyword evidence="7 11" id="KW-0539">Nucleus</keyword>
<dbReference type="GO" id="GO:1990883">
    <property type="term" value="F:18S rRNA cytidine N-acetyltransferase activity"/>
    <property type="evidence" value="ECO:0007669"/>
    <property type="project" value="UniProtKB-ARBA"/>
</dbReference>
<evidence type="ECO:0000256" key="10">
    <source>
        <dbReference type="ARBA" id="ARBA00068357"/>
    </source>
</evidence>
<evidence type="ECO:0000256" key="12">
    <source>
        <dbReference type="SAM" id="MobiDB-lite"/>
    </source>
</evidence>
<dbReference type="GO" id="GO:0005730">
    <property type="term" value="C:nucleolus"/>
    <property type="evidence" value="ECO:0007669"/>
    <property type="project" value="UniProtKB-SubCell"/>
</dbReference>
<protein>
    <recommendedName>
        <fullName evidence="10 11">RNA cytidine acetyltransferase</fullName>
        <ecNumber evidence="11">2.3.1.-</ecNumber>
    </recommendedName>
    <alternativeName>
        <fullName evidence="11">18S rRNA cytosine acetyltransferase</fullName>
    </alternativeName>
</protein>
<accession>A0ABD3JML3</accession>
<dbReference type="Proteomes" id="UP001634007">
    <property type="component" value="Unassembled WGS sequence"/>
</dbReference>
<comment type="catalytic activity">
    <reaction evidence="9 11">
        <text>a cytidine in 18S rRNA + acetyl-CoA + ATP + H2O = an N(4)-acetylcytidine in 18S rRNA + ADP + phosphate + CoA + H(+)</text>
        <dbReference type="Rhea" id="RHEA:51424"/>
        <dbReference type="Rhea" id="RHEA-COMP:13575"/>
        <dbReference type="Rhea" id="RHEA-COMP:13576"/>
        <dbReference type="ChEBI" id="CHEBI:15377"/>
        <dbReference type="ChEBI" id="CHEBI:15378"/>
        <dbReference type="ChEBI" id="CHEBI:30616"/>
        <dbReference type="ChEBI" id="CHEBI:43474"/>
        <dbReference type="ChEBI" id="CHEBI:57287"/>
        <dbReference type="ChEBI" id="CHEBI:57288"/>
        <dbReference type="ChEBI" id="CHEBI:74900"/>
        <dbReference type="ChEBI" id="CHEBI:82748"/>
        <dbReference type="ChEBI" id="CHEBI:456216"/>
    </reaction>
</comment>
<comment type="similarity">
    <text evidence="11">Belongs to the RNA cytidine acetyltransferase family. NAT10 subfamily.</text>
</comment>
<organism evidence="17 18">
    <name type="scientific">Eucalyptus globulus</name>
    <name type="common">Tasmanian blue gum</name>
    <dbReference type="NCBI Taxonomy" id="34317"/>
    <lineage>
        <taxon>Eukaryota</taxon>
        <taxon>Viridiplantae</taxon>
        <taxon>Streptophyta</taxon>
        <taxon>Embryophyta</taxon>
        <taxon>Tracheophyta</taxon>
        <taxon>Spermatophyta</taxon>
        <taxon>Magnoliopsida</taxon>
        <taxon>eudicotyledons</taxon>
        <taxon>Gunneridae</taxon>
        <taxon>Pentapetalae</taxon>
        <taxon>rosids</taxon>
        <taxon>malvids</taxon>
        <taxon>Myrtales</taxon>
        <taxon>Myrtaceae</taxon>
        <taxon>Myrtoideae</taxon>
        <taxon>Eucalypteae</taxon>
        <taxon>Eucalyptus</taxon>
    </lineage>
</organism>
<keyword evidence="18" id="KW-1185">Reference proteome</keyword>
<dbReference type="Gene3D" id="3.40.50.11040">
    <property type="match status" value="1"/>
</dbReference>
<evidence type="ECO:0000256" key="11">
    <source>
        <dbReference type="HAMAP-Rule" id="MF_03211"/>
    </source>
</evidence>
<dbReference type="InterPro" id="IPR027417">
    <property type="entry name" value="P-loop_NTPase"/>
</dbReference>
<feature type="domain" description="Possible tRNA binding" evidence="16">
    <location>
        <begin position="761"/>
        <end position="976"/>
    </location>
</feature>
<dbReference type="InterPro" id="IPR033688">
    <property type="entry name" value="NAT10"/>
</dbReference>
<dbReference type="PANTHER" id="PTHR10925:SF5">
    <property type="entry name" value="RNA CYTIDINE ACETYLTRANSFERASE"/>
    <property type="match status" value="1"/>
</dbReference>
<evidence type="ECO:0000313" key="18">
    <source>
        <dbReference type="Proteomes" id="UP001634007"/>
    </source>
</evidence>
<feature type="binding site" evidence="11">
    <location>
        <position position="719"/>
    </location>
    <ligand>
        <name>acetyl-CoA</name>
        <dbReference type="ChEBI" id="CHEBI:57288"/>
    </ligand>
</feature>
<feature type="binding site" evidence="11">
    <location>
        <begin position="286"/>
        <end position="295"/>
    </location>
    <ligand>
        <name>ATP</name>
        <dbReference type="ChEBI" id="CHEBI:30616"/>
    </ligand>
</feature>
<dbReference type="Pfam" id="PF13718">
    <property type="entry name" value="GNAT_acetyltr_2"/>
    <property type="match status" value="1"/>
</dbReference>
<evidence type="ECO:0000256" key="9">
    <source>
        <dbReference type="ARBA" id="ARBA00052133"/>
    </source>
</evidence>
<evidence type="ECO:0000259" key="16">
    <source>
        <dbReference type="Pfam" id="PF13725"/>
    </source>
</evidence>
<evidence type="ECO:0000256" key="8">
    <source>
        <dbReference type="ARBA" id="ARBA00023315"/>
    </source>
</evidence>
<keyword evidence="2 11" id="KW-0698">rRNA processing</keyword>
<feature type="binding site" evidence="11">
    <location>
        <begin position="626"/>
        <end position="632"/>
    </location>
    <ligand>
        <name>acetyl-CoA</name>
        <dbReference type="ChEBI" id="CHEBI:57288"/>
    </ligand>
</feature>
<evidence type="ECO:0000256" key="2">
    <source>
        <dbReference type="ARBA" id="ARBA00022552"/>
    </source>
</evidence>
<feature type="region of interest" description="Disordered" evidence="12">
    <location>
        <begin position="985"/>
        <end position="1029"/>
    </location>
</feature>
<dbReference type="EC" id="2.3.1.-" evidence="11"/>
<dbReference type="Pfam" id="PF08351">
    <property type="entry name" value="TmcA_N"/>
    <property type="match status" value="1"/>
</dbReference>
<dbReference type="FunFam" id="3.40.50.11040:FF:000002">
    <property type="entry name" value="RNA cytidine acetyltransferase"/>
    <property type="match status" value="1"/>
</dbReference>
<keyword evidence="4 11" id="KW-0819">tRNA processing</keyword>
<dbReference type="InterPro" id="IPR027992">
    <property type="entry name" value="tRNA_bind_dom"/>
</dbReference>
<dbReference type="Pfam" id="PF13725">
    <property type="entry name" value="tRNA_bind_2"/>
    <property type="match status" value="1"/>
</dbReference>
<dbReference type="GO" id="GO:0005524">
    <property type="term" value="F:ATP binding"/>
    <property type="evidence" value="ECO:0007669"/>
    <property type="project" value="UniProtKB-UniRule"/>
</dbReference>
<comment type="caution">
    <text evidence="17">The sequence shown here is derived from an EMBL/GenBank/DDBJ whole genome shotgun (WGS) entry which is preliminary data.</text>
</comment>
<keyword evidence="8 11" id="KW-0012">Acyltransferase</keyword>
<comment type="catalytic activity">
    <reaction evidence="11">
        <text>a cytidine in tRNA + acetyl-CoA + ATP + H2O = an N(4)-acetylcytidine in tRNA + ADP + phosphate + CoA + H(+)</text>
        <dbReference type="Rhea" id="RHEA:53876"/>
        <dbReference type="Rhea" id="RHEA-COMP:13670"/>
        <dbReference type="Rhea" id="RHEA-COMP:13671"/>
        <dbReference type="ChEBI" id="CHEBI:15377"/>
        <dbReference type="ChEBI" id="CHEBI:15378"/>
        <dbReference type="ChEBI" id="CHEBI:30616"/>
        <dbReference type="ChEBI" id="CHEBI:43474"/>
        <dbReference type="ChEBI" id="CHEBI:57287"/>
        <dbReference type="ChEBI" id="CHEBI:57288"/>
        <dbReference type="ChEBI" id="CHEBI:74900"/>
        <dbReference type="ChEBI" id="CHEBI:82748"/>
        <dbReference type="ChEBI" id="CHEBI:456216"/>
    </reaction>
</comment>
<feature type="binding site" evidence="11">
    <location>
        <position position="460"/>
    </location>
    <ligand>
        <name>ATP</name>
        <dbReference type="ChEBI" id="CHEBI:30616"/>
    </ligand>
</feature>
<dbReference type="GO" id="GO:0000154">
    <property type="term" value="P:rRNA modification"/>
    <property type="evidence" value="ECO:0007669"/>
    <property type="project" value="UniProtKB-UniRule"/>
</dbReference>